<sequence>MVRNVISSLFLHPLLKNQVFKKNARVMIKAWRHELRDLAANDQPYNKQVLRKTQCSAETGRIIPPSTTSFQHKSIYKQNKYPQPLHNQEFMSYFIRSCRQIPSLQCSSTYYFQDK</sequence>
<organism evidence="1 2">
    <name type="scientific">Gambusia affinis</name>
    <name type="common">Western mosquitofish</name>
    <name type="synonym">Heterandria affinis</name>
    <dbReference type="NCBI Taxonomy" id="33528"/>
    <lineage>
        <taxon>Eukaryota</taxon>
        <taxon>Metazoa</taxon>
        <taxon>Chordata</taxon>
        <taxon>Craniata</taxon>
        <taxon>Vertebrata</taxon>
        <taxon>Euteleostomi</taxon>
        <taxon>Actinopterygii</taxon>
        <taxon>Neopterygii</taxon>
        <taxon>Teleostei</taxon>
        <taxon>Neoteleostei</taxon>
        <taxon>Acanthomorphata</taxon>
        <taxon>Ovalentaria</taxon>
        <taxon>Atherinomorphae</taxon>
        <taxon>Cyprinodontiformes</taxon>
        <taxon>Poeciliidae</taxon>
        <taxon>Poeciliinae</taxon>
        <taxon>Gambusia</taxon>
    </lineage>
</organism>
<gene>
    <name evidence="1" type="ORF">CCH79_00003108</name>
</gene>
<dbReference type="Proteomes" id="UP000250572">
    <property type="component" value="Unassembled WGS sequence"/>
</dbReference>
<feature type="non-terminal residue" evidence="1">
    <location>
        <position position="115"/>
    </location>
</feature>
<dbReference type="AlphaFoldDB" id="A0A315VD83"/>
<dbReference type="EMBL" id="NHOQ01001904">
    <property type="protein sequence ID" value="PWA21357.1"/>
    <property type="molecule type" value="Genomic_DNA"/>
</dbReference>
<proteinExistence type="predicted"/>
<name>A0A315VD83_GAMAF</name>
<protein>
    <submittedName>
        <fullName evidence="1">Uncharacterized protein</fullName>
    </submittedName>
</protein>
<evidence type="ECO:0000313" key="2">
    <source>
        <dbReference type="Proteomes" id="UP000250572"/>
    </source>
</evidence>
<accession>A0A315VD83</accession>
<evidence type="ECO:0000313" key="1">
    <source>
        <dbReference type="EMBL" id="PWA21357.1"/>
    </source>
</evidence>
<reference evidence="1 2" key="1">
    <citation type="journal article" date="2018" name="G3 (Bethesda)">
        <title>A High-Quality Reference Genome for the Invasive Mosquitofish Gambusia affinis Using a Chicago Library.</title>
        <authorList>
            <person name="Hoffberg S.L."/>
            <person name="Troendle N.J."/>
            <person name="Glenn T.C."/>
            <person name="Mahmud O."/>
            <person name="Louha S."/>
            <person name="Chalopin D."/>
            <person name="Bennetzen J.L."/>
            <person name="Mauricio R."/>
        </authorList>
    </citation>
    <scope>NUCLEOTIDE SEQUENCE [LARGE SCALE GENOMIC DNA]</scope>
    <source>
        <strain evidence="1">NE01/NJP1002.9</strain>
        <tissue evidence="1">Muscle</tissue>
    </source>
</reference>
<comment type="caution">
    <text evidence="1">The sequence shown here is derived from an EMBL/GenBank/DDBJ whole genome shotgun (WGS) entry which is preliminary data.</text>
</comment>
<keyword evidence="2" id="KW-1185">Reference proteome</keyword>